<dbReference type="OrthoDB" id="5344006at2759"/>
<protein>
    <recommendedName>
        <fullName evidence="4">MARVEL domain-containing protein</fullName>
    </recommendedName>
</protein>
<dbReference type="EMBL" id="KV750697">
    <property type="protein sequence ID" value="OCL03711.1"/>
    <property type="molecule type" value="Genomic_DNA"/>
</dbReference>
<evidence type="ECO:0000313" key="3">
    <source>
        <dbReference type="Proteomes" id="UP000250140"/>
    </source>
</evidence>
<feature type="transmembrane region" description="Helical" evidence="1">
    <location>
        <begin position="84"/>
        <end position="104"/>
    </location>
</feature>
<keyword evidence="3" id="KW-1185">Reference proteome</keyword>
<keyword evidence="1" id="KW-0472">Membrane</keyword>
<sequence length="231" mass="26019">MARERVKPSHYPFIPFHLLRTAQLVSALVVASIMFYFLWHLTHDHYRLPWTFILLLSVSLLTILSLSATIVLHCCYGLNPRLNVSLNGCLLVLWSVGFALLSWWSSGTLSHVCNKSNWEDETGVMVCRIYKALFAFTLLGFVSTFAAALLDVFVFRHATTRGKYDKMQNIDEKLAFDAPDSVLGLDPSSYEMQKPFSSQPARTSGATGYAAPEEQFNYDTAYQGAHHTNVL</sequence>
<dbReference type="Proteomes" id="UP000250140">
    <property type="component" value="Unassembled WGS sequence"/>
</dbReference>
<proteinExistence type="predicted"/>
<evidence type="ECO:0000313" key="2">
    <source>
        <dbReference type="EMBL" id="OCL03711.1"/>
    </source>
</evidence>
<evidence type="ECO:0008006" key="4">
    <source>
        <dbReference type="Google" id="ProtNLM"/>
    </source>
</evidence>
<name>A0A8E2ERX3_9PEZI</name>
<accession>A0A8E2ERX3</accession>
<reference evidence="2 3" key="1">
    <citation type="journal article" date="2016" name="Nat. Commun.">
        <title>Ectomycorrhizal ecology is imprinted in the genome of the dominant symbiotic fungus Cenococcum geophilum.</title>
        <authorList>
            <consortium name="DOE Joint Genome Institute"/>
            <person name="Peter M."/>
            <person name="Kohler A."/>
            <person name="Ohm R.A."/>
            <person name="Kuo A."/>
            <person name="Krutzmann J."/>
            <person name="Morin E."/>
            <person name="Arend M."/>
            <person name="Barry K.W."/>
            <person name="Binder M."/>
            <person name="Choi C."/>
            <person name="Clum A."/>
            <person name="Copeland A."/>
            <person name="Grisel N."/>
            <person name="Haridas S."/>
            <person name="Kipfer T."/>
            <person name="LaButti K."/>
            <person name="Lindquist E."/>
            <person name="Lipzen A."/>
            <person name="Maire R."/>
            <person name="Meier B."/>
            <person name="Mihaltcheva S."/>
            <person name="Molinier V."/>
            <person name="Murat C."/>
            <person name="Poggeler S."/>
            <person name="Quandt C.A."/>
            <person name="Sperisen C."/>
            <person name="Tritt A."/>
            <person name="Tisserant E."/>
            <person name="Crous P.W."/>
            <person name="Henrissat B."/>
            <person name="Nehls U."/>
            <person name="Egli S."/>
            <person name="Spatafora J.W."/>
            <person name="Grigoriev I.V."/>
            <person name="Martin F.M."/>
        </authorList>
    </citation>
    <scope>NUCLEOTIDE SEQUENCE [LARGE SCALE GENOMIC DNA]</scope>
    <source>
        <strain evidence="2 3">CBS 207.34</strain>
    </source>
</reference>
<evidence type="ECO:0000256" key="1">
    <source>
        <dbReference type="SAM" id="Phobius"/>
    </source>
</evidence>
<feature type="transmembrane region" description="Helical" evidence="1">
    <location>
        <begin position="21"/>
        <end position="39"/>
    </location>
</feature>
<keyword evidence="1" id="KW-1133">Transmembrane helix</keyword>
<keyword evidence="1" id="KW-0812">Transmembrane</keyword>
<feature type="transmembrane region" description="Helical" evidence="1">
    <location>
        <begin position="51"/>
        <end position="72"/>
    </location>
</feature>
<gene>
    <name evidence="2" type="ORF">AOQ84DRAFT_302349</name>
</gene>
<feature type="transmembrane region" description="Helical" evidence="1">
    <location>
        <begin position="132"/>
        <end position="155"/>
    </location>
</feature>
<organism evidence="2 3">
    <name type="scientific">Glonium stellatum</name>
    <dbReference type="NCBI Taxonomy" id="574774"/>
    <lineage>
        <taxon>Eukaryota</taxon>
        <taxon>Fungi</taxon>
        <taxon>Dikarya</taxon>
        <taxon>Ascomycota</taxon>
        <taxon>Pezizomycotina</taxon>
        <taxon>Dothideomycetes</taxon>
        <taxon>Pleosporomycetidae</taxon>
        <taxon>Gloniales</taxon>
        <taxon>Gloniaceae</taxon>
        <taxon>Glonium</taxon>
    </lineage>
</organism>
<dbReference type="AlphaFoldDB" id="A0A8E2ERX3"/>